<keyword evidence="2" id="KW-1185">Reference proteome</keyword>
<dbReference type="Proteomes" id="UP001353858">
    <property type="component" value="Unassembled WGS sequence"/>
</dbReference>
<proteinExistence type="predicted"/>
<dbReference type="EMBL" id="JARPUR010000001">
    <property type="protein sequence ID" value="KAK4885670.1"/>
    <property type="molecule type" value="Genomic_DNA"/>
</dbReference>
<reference evidence="2" key="1">
    <citation type="submission" date="2023-01" db="EMBL/GenBank/DDBJ databases">
        <title>Key to firefly adult light organ development and bioluminescence: homeobox transcription factors regulate luciferase expression and transportation to peroxisome.</title>
        <authorList>
            <person name="Fu X."/>
        </authorList>
    </citation>
    <scope>NUCLEOTIDE SEQUENCE [LARGE SCALE GENOMIC DNA]</scope>
</reference>
<evidence type="ECO:0000313" key="2">
    <source>
        <dbReference type="Proteomes" id="UP001353858"/>
    </source>
</evidence>
<accession>A0AAN7PCM6</accession>
<evidence type="ECO:0008006" key="3">
    <source>
        <dbReference type="Google" id="ProtNLM"/>
    </source>
</evidence>
<gene>
    <name evidence="1" type="ORF">RN001_001941</name>
</gene>
<evidence type="ECO:0000313" key="1">
    <source>
        <dbReference type="EMBL" id="KAK4885670.1"/>
    </source>
</evidence>
<dbReference type="AlphaFoldDB" id="A0AAN7PCM6"/>
<sequence>MDSEENTTFDNNDDVLEDASEVDNITLEEVLISLVQIRPPLWNSCLPVKERSKTIRDNLWMEIYKELGGGARVLHPVWRRSQDKEEKVAVFDVMSFLNDSLDYRPTISHLTNTTECTASSPNPTPSESVTLKRRLKCSSTSSTEEAIIGALNRINTPVEITPPDNQSINPICMNLNY</sequence>
<name>A0AAN7PCM6_9COLE</name>
<organism evidence="1 2">
    <name type="scientific">Aquatica leii</name>
    <dbReference type="NCBI Taxonomy" id="1421715"/>
    <lineage>
        <taxon>Eukaryota</taxon>
        <taxon>Metazoa</taxon>
        <taxon>Ecdysozoa</taxon>
        <taxon>Arthropoda</taxon>
        <taxon>Hexapoda</taxon>
        <taxon>Insecta</taxon>
        <taxon>Pterygota</taxon>
        <taxon>Neoptera</taxon>
        <taxon>Endopterygota</taxon>
        <taxon>Coleoptera</taxon>
        <taxon>Polyphaga</taxon>
        <taxon>Elateriformia</taxon>
        <taxon>Elateroidea</taxon>
        <taxon>Lampyridae</taxon>
        <taxon>Luciolinae</taxon>
        <taxon>Aquatica</taxon>
    </lineage>
</organism>
<protein>
    <recommendedName>
        <fullName evidence="3">MADF domain-containing protein</fullName>
    </recommendedName>
</protein>
<comment type="caution">
    <text evidence="1">The sequence shown here is derived from an EMBL/GenBank/DDBJ whole genome shotgun (WGS) entry which is preliminary data.</text>
</comment>